<dbReference type="Proteomes" id="UP000000595">
    <property type="component" value="Chromosome"/>
</dbReference>
<accession>Q8PT01</accession>
<evidence type="ECO:0000313" key="2">
    <source>
        <dbReference type="Proteomes" id="UP000000595"/>
    </source>
</evidence>
<organism evidence="1 2">
    <name type="scientific">Methanosarcina mazei (strain ATCC BAA-159 / DSM 3647 / Goe1 / Go1 / JCM 11833 / OCM 88)</name>
    <name type="common">Methanosarcina frisia</name>
    <dbReference type="NCBI Taxonomy" id="192952"/>
    <lineage>
        <taxon>Archaea</taxon>
        <taxon>Methanobacteriati</taxon>
        <taxon>Methanobacteriota</taxon>
        <taxon>Stenosarchaea group</taxon>
        <taxon>Methanomicrobia</taxon>
        <taxon>Methanosarcinales</taxon>
        <taxon>Methanosarcinaceae</taxon>
        <taxon>Methanosarcina</taxon>
    </lineage>
</organism>
<name>Q8PT01_METMA</name>
<dbReference type="KEGG" id="mma:MM_2922"/>
<dbReference type="HOGENOM" id="CLU_1615320_0_0_2"/>
<dbReference type="EMBL" id="AE008384">
    <property type="protein sequence ID" value="AAM32618.1"/>
    <property type="molecule type" value="Genomic_DNA"/>
</dbReference>
<gene>
    <name evidence="1" type="ordered locus">MM_2922</name>
</gene>
<evidence type="ECO:0000313" key="1">
    <source>
        <dbReference type="EMBL" id="AAM32618.1"/>
    </source>
</evidence>
<reference evidence="1 2" key="1">
    <citation type="journal article" date="2002" name="J. Mol. Microbiol. Biotechnol.">
        <title>The genome of Methanosarcina mazei: evidence for lateral gene transfer between Bacteria and Archaea.</title>
        <authorList>
            <person name="Deppenmeier U."/>
            <person name="Johann A."/>
            <person name="Hartsch T."/>
            <person name="Merkl R."/>
            <person name="Schmitz R.A."/>
            <person name="Martinez-Arias R."/>
            <person name="Henne A."/>
            <person name="Wiezer A."/>
            <person name="Baumer S."/>
            <person name="Jacobi C."/>
            <person name="Bruggemann H."/>
            <person name="Lienard T."/>
            <person name="Christmann A."/>
            <person name="Bomeke M."/>
            <person name="Steckel S."/>
            <person name="Bhattacharyya A."/>
            <person name="Lykidis A."/>
            <person name="Overbeek R."/>
            <person name="Klenk H.P."/>
            <person name="Gunsalus R.P."/>
            <person name="Fritz H.J."/>
            <person name="Gottschalk G."/>
        </authorList>
    </citation>
    <scope>NUCLEOTIDE SEQUENCE [LARGE SCALE GENOMIC DNA]</scope>
    <source>
        <strain evidence="2">ATCC BAA-159 / DSM 3647 / Goe1 / Go1 / JCM 11833 / OCM 88</strain>
    </source>
</reference>
<sequence length="178" mass="20656">MYLISYIFKSTGKRMPSLRTAIICTVSFSFRYSSLICSAKIFDVFWVINSVAVFCSNSSLPKHFTYCRICFQKLAYLLIDYYSFTYVLISKIKTYFRNSKIEILISVFLGCCIIYLENYIIRPVLCIYYDKGRDPDPDLISIFFEAVSLLIQLHRGFQKIFSGIKDSISGPLKSIKIH</sequence>
<proteinExistence type="predicted"/>
<protein>
    <submittedName>
        <fullName evidence="1">Uncharacterized protein</fullName>
    </submittedName>
</protein>
<dbReference type="AlphaFoldDB" id="Q8PT01"/>